<keyword evidence="6" id="KW-1185">Reference proteome</keyword>
<sequence length="146" mass="17060">MKAKVIIHELHQSTRFLSKVINKRLQDYGIFQSQWSILFCIKEFGPMSQTDIWKYLNVEAPTVTRTITKLEKNGWVLREKGEDHREKIIVLTEKAKQEIPKIEETVEALEEQLLQELSITEREQLVGLLKKIDGTAQSPREDKVNE</sequence>
<dbReference type="InterPro" id="IPR000835">
    <property type="entry name" value="HTH_MarR-typ"/>
</dbReference>
<dbReference type="PANTHER" id="PTHR42756">
    <property type="entry name" value="TRANSCRIPTIONAL REGULATOR, MARR"/>
    <property type="match status" value="1"/>
</dbReference>
<keyword evidence="1" id="KW-0805">Transcription regulation</keyword>
<dbReference type="SUPFAM" id="SSF46785">
    <property type="entry name" value="Winged helix' DNA-binding domain"/>
    <property type="match status" value="1"/>
</dbReference>
<keyword evidence="2" id="KW-0238">DNA-binding</keyword>
<organism evidence="5 6">
    <name type="scientific">Bacillus seohaeanensis</name>
    <dbReference type="NCBI Taxonomy" id="284580"/>
    <lineage>
        <taxon>Bacteria</taxon>
        <taxon>Bacillati</taxon>
        <taxon>Bacillota</taxon>
        <taxon>Bacilli</taxon>
        <taxon>Bacillales</taxon>
        <taxon>Bacillaceae</taxon>
        <taxon>Bacillus</taxon>
    </lineage>
</organism>
<protein>
    <submittedName>
        <fullName evidence="5">MarR family winged helix-turn-helix transcriptional regulator</fullName>
    </submittedName>
</protein>
<gene>
    <name evidence="5" type="ORF">ACFSUL_17335</name>
</gene>
<dbReference type="Pfam" id="PF01047">
    <property type="entry name" value="MarR"/>
    <property type="match status" value="1"/>
</dbReference>
<dbReference type="InterPro" id="IPR036388">
    <property type="entry name" value="WH-like_DNA-bd_sf"/>
</dbReference>
<comment type="caution">
    <text evidence="5">The sequence shown here is derived from an EMBL/GenBank/DDBJ whole genome shotgun (WGS) entry which is preliminary data.</text>
</comment>
<dbReference type="Gene3D" id="1.10.10.10">
    <property type="entry name" value="Winged helix-like DNA-binding domain superfamily/Winged helix DNA-binding domain"/>
    <property type="match status" value="1"/>
</dbReference>
<dbReference type="InterPro" id="IPR036390">
    <property type="entry name" value="WH_DNA-bd_sf"/>
</dbReference>
<accession>A0ABW5RVY5</accession>
<evidence type="ECO:0000259" key="4">
    <source>
        <dbReference type="PROSITE" id="PS50995"/>
    </source>
</evidence>
<evidence type="ECO:0000256" key="2">
    <source>
        <dbReference type="ARBA" id="ARBA00023125"/>
    </source>
</evidence>
<name>A0ABW5RVY5_9BACI</name>
<evidence type="ECO:0000256" key="3">
    <source>
        <dbReference type="ARBA" id="ARBA00023163"/>
    </source>
</evidence>
<keyword evidence="3" id="KW-0804">Transcription</keyword>
<dbReference type="RefSeq" id="WP_377937159.1">
    <property type="nucleotide sequence ID" value="NZ_JBHUMF010000031.1"/>
</dbReference>
<proteinExistence type="predicted"/>
<evidence type="ECO:0000256" key="1">
    <source>
        <dbReference type="ARBA" id="ARBA00023015"/>
    </source>
</evidence>
<feature type="domain" description="HTH marR-type" evidence="4">
    <location>
        <begin position="3"/>
        <end position="134"/>
    </location>
</feature>
<evidence type="ECO:0000313" key="6">
    <source>
        <dbReference type="Proteomes" id="UP001597506"/>
    </source>
</evidence>
<dbReference type="PANTHER" id="PTHR42756:SF1">
    <property type="entry name" value="TRANSCRIPTIONAL REPRESSOR OF EMRAB OPERON"/>
    <property type="match status" value="1"/>
</dbReference>
<evidence type="ECO:0000313" key="5">
    <source>
        <dbReference type="EMBL" id="MFD2682506.1"/>
    </source>
</evidence>
<reference evidence="6" key="1">
    <citation type="journal article" date="2019" name="Int. J. Syst. Evol. Microbiol.">
        <title>The Global Catalogue of Microorganisms (GCM) 10K type strain sequencing project: providing services to taxonomists for standard genome sequencing and annotation.</title>
        <authorList>
            <consortium name="The Broad Institute Genomics Platform"/>
            <consortium name="The Broad Institute Genome Sequencing Center for Infectious Disease"/>
            <person name="Wu L."/>
            <person name="Ma J."/>
        </authorList>
    </citation>
    <scope>NUCLEOTIDE SEQUENCE [LARGE SCALE GENOMIC DNA]</scope>
    <source>
        <strain evidence="6">KCTC 3913</strain>
    </source>
</reference>
<dbReference type="PRINTS" id="PR00598">
    <property type="entry name" value="HTHMARR"/>
</dbReference>
<dbReference type="PROSITE" id="PS50995">
    <property type="entry name" value="HTH_MARR_2"/>
    <property type="match status" value="1"/>
</dbReference>
<dbReference type="EMBL" id="JBHUMF010000031">
    <property type="protein sequence ID" value="MFD2682506.1"/>
    <property type="molecule type" value="Genomic_DNA"/>
</dbReference>
<dbReference type="SMART" id="SM00347">
    <property type="entry name" value="HTH_MARR"/>
    <property type="match status" value="1"/>
</dbReference>
<dbReference type="Proteomes" id="UP001597506">
    <property type="component" value="Unassembled WGS sequence"/>
</dbReference>